<evidence type="ECO:0000313" key="1">
    <source>
        <dbReference type="EMBL" id="GAI59881.1"/>
    </source>
</evidence>
<comment type="caution">
    <text evidence="1">The sequence shown here is derived from an EMBL/GenBank/DDBJ whole genome shotgun (WGS) entry which is preliminary data.</text>
</comment>
<sequence length="40" mass="4633">WVILTLYDVPLAFRGYVAATQELQRLIVEHDQNHPQVQNG</sequence>
<dbReference type="EMBL" id="BARW01000122">
    <property type="protein sequence ID" value="GAI59881.1"/>
    <property type="molecule type" value="Genomic_DNA"/>
</dbReference>
<name>X1QYJ4_9ZZZZ</name>
<protein>
    <submittedName>
        <fullName evidence="1">Uncharacterized protein</fullName>
    </submittedName>
</protein>
<reference evidence="1" key="1">
    <citation type="journal article" date="2014" name="Front. Microbiol.">
        <title>High frequency of phylogenetically diverse reductive dehalogenase-homologous genes in deep subseafloor sedimentary metagenomes.</title>
        <authorList>
            <person name="Kawai M."/>
            <person name="Futagami T."/>
            <person name="Toyoda A."/>
            <person name="Takaki Y."/>
            <person name="Nishi S."/>
            <person name="Hori S."/>
            <person name="Arai W."/>
            <person name="Tsubouchi T."/>
            <person name="Morono Y."/>
            <person name="Uchiyama I."/>
            <person name="Ito T."/>
            <person name="Fujiyama A."/>
            <person name="Inagaki F."/>
            <person name="Takami H."/>
        </authorList>
    </citation>
    <scope>NUCLEOTIDE SEQUENCE</scope>
    <source>
        <strain evidence="1">Expedition CK06-06</strain>
    </source>
</reference>
<feature type="non-terminal residue" evidence="1">
    <location>
        <position position="1"/>
    </location>
</feature>
<dbReference type="AlphaFoldDB" id="X1QYJ4"/>
<gene>
    <name evidence="1" type="ORF">S12H4_00790</name>
</gene>
<accession>X1QYJ4</accession>
<proteinExistence type="predicted"/>
<organism evidence="1">
    <name type="scientific">marine sediment metagenome</name>
    <dbReference type="NCBI Taxonomy" id="412755"/>
    <lineage>
        <taxon>unclassified sequences</taxon>
        <taxon>metagenomes</taxon>
        <taxon>ecological metagenomes</taxon>
    </lineage>
</organism>